<dbReference type="PANTHER" id="PTHR43542:SF1">
    <property type="entry name" value="METHYLTRANSFERASE"/>
    <property type="match status" value="1"/>
</dbReference>
<comment type="function">
    <text evidence="3">Specifically methylates the guanine in position 966 of 16S rRNA in the assembled 30S particle.</text>
</comment>
<keyword evidence="3" id="KW-0949">S-adenosyl-L-methionine</keyword>
<dbReference type="EMBL" id="WFKQ01000002">
    <property type="protein sequence ID" value="MUG32008.1"/>
    <property type="molecule type" value="Genomic_DNA"/>
</dbReference>
<dbReference type="EC" id="2.1.1.171" evidence="3"/>
<dbReference type="AlphaFoldDB" id="A0A844M060"/>
<sequence length="242" mass="26845">MSAKRQRPVKTVRSKMSKQPVKYTAAKSSKSGVTGQVRIIGGQFKRQLVPFIDADGLRPSPDRLRETLFNWVQFELHDATVLDLCAGSGALGFEALSRGAHYVTFIELQPKQAALLGQTAERLKLPASSLAVHVGDALSLIPTLALKHRAASVAEQTNLQSSDNAFGYHLVFVDPPYDLELWVPLLTALIENKLVNKHTLFYLEDRREISQTLQGLAYNYTLLKETKMGQIFASLIQVQIEA</sequence>
<dbReference type="Gene3D" id="3.40.50.150">
    <property type="entry name" value="Vaccinia Virus protein VP39"/>
    <property type="match status" value="1"/>
</dbReference>
<comment type="caution">
    <text evidence="4">The sequence shown here is derived from an EMBL/GenBank/DDBJ whole genome shotgun (WGS) entry which is preliminary data.</text>
</comment>
<accession>A0A844M060</accession>
<evidence type="ECO:0000256" key="2">
    <source>
        <dbReference type="ARBA" id="ARBA00022679"/>
    </source>
</evidence>
<dbReference type="InterPro" id="IPR029063">
    <property type="entry name" value="SAM-dependent_MTases_sf"/>
</dbReference>
<gene>
    <name evidence="4" type="primary">rsmD</name>
    <name evidence="4" type="ORF">GB996_04275</name>
</gene>
<dbReference type="PANTHER" id="PTHR43542">
    <property type="entry name" value="METHYLTRANSFERASE"/>
    <property type="match status" value="1"/>
</dbReference>
<evidence type="ECO:0000313" key="5">
    <source>
        <dbReference type="Proteomes" id="UP000442109"/>
    </source>
</evidence>
<keyword evidence="3" id="KW-0698">rRNA processing</keyword>
<comment type="catalytic activity">
    <reaction evidence="3">
        <text>guanosine(966) in 16S rRNA + S-adenosyl-L-methionine = N(2)-methylguanosine(966) in 16S rRNA + S-adenosyl-L-homocysteine + H(+)</text>
        <dbReference type="Rhea" id="RHEA:23548"/>
        <dbReference type="Rhea" id="RHEA-COMP:10211"/>
        <dbReference type="Rhea" id="RHEA-COMP:10212"/>
        <dbReference type="ChEBI" id="CHEBI:15378"/>
        <dbReference type="ChEBI" id="CHEBI:57856"/>
        <dbReference type="ChEBI" id="CHEBI:59789"/>
        <dbReference type="ChEBI" id="CHEBI:74269"/>
        <dbReference type="ChEBI" id="CHEBI:74481"/>
        <dbReference type="EC" id="2.1.1.171"/>
    </reaction>
</comment>
<keyword evidence="1 3" id="KW-0489">Methyltransferase</keyword>
<proteinExistence type="inferred from homology"/>
<keyword evidence="2 3" id="KW-0808">Transferase</keyword>
<dbReference type="OrthoDB" id="9803017at2"/>
<comment type="similarity">
    <text evidence="3">Belongs to the methyltransferase superfamily. RsmD family.</text>
</comment>
<dbReference type="RefSeq" id="WP_155586940.1">
    <property type="nucleotide sequence ID" value="NZ_WFKQ01000002.1"/>
</dbReference>
<dbReference type="GO" id="GO:0052913">
    <property type="term" value="F:16S rRNA (guanine(966)-N(2))-methyltransferase activity"/>
    <property type="evidence" value="ECO:0007669"/>
    <property type="project" value="UniProtKB-EC"/>
</dbReference>
<evidence type="ECO:0000256" key="1">
    <source>
        <dbReference type="ARBA" id="ARBA00022603"/>
    </source>
</evidence>
<dbReference type="CDD" id="cd02440">
    <property type="entry name" value="AdoMet_MTases"/>
    <property type="match status" value="1"/>
</dbReference>
<organism evidence="4 5">
    <name type="scientific">Psychrobacter sanguinis</name>
    <dbReference type="NCBI Taxonomy" id="861445"/>
    <lineage>
        <taxon>Bacteria</taxon>
        <taxon>Pseudomonadati</taxon>
        <taxon>Pseudomonadota</taxon>
        <taxon>Gammaproteobacteria</taxon>
        <taxon>Moraxellales</taxon>
        <taxon>Moraxellaceae</taxon>
        <taxon>Psychrobacter</taxon>
    </lineage>
</organism>
<dbReference type="Pfam" id="PF03602">
    <property type="entry name" value="Cons_hypoth95"/>
    <property type="match status" value="2"/>
</dbReference>
<protein>
    <recommendedName>
        <fullName evidence="3">Ribosomal RNA small subunit methyltransferase D</fullName>
        <ecNumber evidence="3">2.1.1.171</ecNumber>
    </recommendedName>
</protein>
<name>A0A844M060_9GAMM</name>
<reference evidence="4 5" key="1">
    <citation type="journal article" date="2019" name="PLoS ONE">
        <title>Pup mortality in New Zealand sea lions (Phocarctos hookeri) at Enderby Island, Auckland Islands, 2013-18.</title>
        <authorList>
            <person name="Michael S.A."/>
            <person name="Hayman D.T.S."/>
            <person name="Gray R."/>
            <person name="Zhang J."/>
            <person name="Rogers L."/>
            <person name="Roe W.D."/>
        </authorList>
    </citation>
    <scope>NUCLEOTIDE SEQUENCE [LARGE SCALE GENOMIC DNA]</scope>
    <source>
        <strain evidence="4 5">SM868</strain>
    </source>
</reference>
<evidence type="ECO:0000313" key="4">
    <source>
        <dbReference type="EMBL" id="MUG32008.1"/>
    </source>
</evidence>
<dbReference type="PIRSF" id="PIRSF004553">
    <property type="entry name" value="CHP00095"/>
    <property type="match status" value="1"/>
</dbReference>
<dbReference type="InterPro" id="IPR004398">
    <property type="entry name" value="RNA_MeTrfase_RsmD"/>
</dbReference>
<keyword evidence="5" id="KW-1185">Reference proteome</keyword>
<evidence type="ECO:0000256" key="3">
    <source>
        <dbReference type="PIRNR" id="PIRNR004553"/>
    </source>
</evidence>
<dbReference type="SUPFAM" id="SSF53335">
    <property type="entry name" value="S-adenosyl-L-methionine-dependent methyltransferases"/>
    <property type="match status" value="1"/>
</dbReference>
<dbReference type="NCBIfam" id="TIGR00095">
    <property type="entry name" value="16S rRNA (guanine(966)-N(2))-methyltransferase RsmD"/>
    <property type="match status" value="1"/>
</dbReference>
<dbReference type="Proteomes" id="UP000442109">
    <property type="component" value="Unassembled WGS sequence"/>
</dbReference>